<dbReference type="AlphaFoldDB" id="A0A917YYH7"/>
<dbReference type="Proteomes" id="UP000606935">
    <property type="component" value="Unassembled WGS sequence"/>
</dbReference>
<feature type="chain" id="PRO_5036803621" description="Carbohydrate family 9 binding domain-like" evidence="1">
    <location>
        <begin position="20"/>
        <end position="754"/>
    </location>
</feature>
<evidence type="ECO:0000313" key="5">
    <source>
        <dbReference type="Proteomes" id="UP000606935"/>
    </source>
</evidence>
<evidence type="ECO:0008006" key="6">
    <source>
        <dbReference type="Google" id="ProtNLM"/>
    </source>
</evidence>
<dbReference type="InterPro" id="IPR045670">
    <property type="entry name" value="DUF5916"/>
</dbReference>
<keyword evidence="1" id="KW-0732">Signal</keyword>
<dbReference type="Gene3D" id="2.60.40.1190">
    <property type="match status" value="1"/>
</dbReference>
<evidence type="ECO:0000313" key="4">
    <source>
        <dbReference type="EMBL" id="GGO70152.1"/>
    </source>
</evidence>
<dbReference type="GO" id="GO:0030246">
    <property type="term" value="F:carbohydrate binding"/>
    <property type="evidence" value="ECO:0007669"/>
    <property type="project" value="InterPro"/>
</dbReference>
<keyword evidence="5" id="KW-1185">Reference proteome</keyword>
<evidence type="ECO:0000256" key="1">
    <source>
        <dbReference type="SAM" id="SignalP"/>
    </source>
</evidence>
<gene>
    <name evidence="4" type="ORF">GCM10010982_22980</name>
</gene>
<dbReference type="RefSeq" id="WP_188694947.1">
    <property type="nucleotide sequence ID" value="NZ_BMLS01000003.1"/>
</dbReference>
<evidence type="ECO:0000259" key="3">
    <source>
        <dbReference type="Pfam" id="PF19313"/>
    </source>
</evidence>
<evidence type="ECO:0000259" key="2">
    <source>
        <dbReference type="Pfam" id="PF06452"/>
    </source>
</evidence>
<feature type="domain" description="DUF5916" evidence="3">
    <location>
        <begin position="248"/>
        <end position="318"/>
    </location>
</feature>
<reference evidence="4" key="2">
    <citation type="submission" date="2020-09" db="EMBL/GenBank/DDBJ databases">
        <authorList>
            <person name="Sun Q."/>
            <person name="Zhou Y."/>
        </authorList>
    </citation>
    <scope>NUCLEOTIDE SEQUENCE</scope>
    <source>
        <strain evidence="4">CGMCC 1.7086</strain>
    </source>
</reference>
<feature type="domain" description="Carbohydrate-binding" evidence="2">
    <location>
        <begin position="32"/>
        <end position="177"/>
    </location>
</feature>
<comment type="caution">
    <text evidence="4">The sequence shown here is derived from an EMBL/GenBank/DDBJ whole genome shotgun (WGS) entry which is preliminary data.</text>
</comment>
<organism evidence="4 5">
    <name type="scientific">Bowmanella pacifica</name>
    <dbReference type="NCBI Taxonomy" id="502051"/>
    <lineage>
        <taxon>Bacteria</taxon>
        <taxon>Pseudomonadati</taxon>
        <taxon>Pseudomonadota</taxon>
        <taxon>Gammaproteobacteria</taxon>
        <taxon>Alteromonadales</taxon>
        <taxon>Alteromonadaceae</taxon>
        <taxon>Bowmanella</taxon>
    </lineage>
</organism>
<dbReference type="CDD" id="cd09618">
    <property type="entry name" value="CBM9_like_2"/>
    <property type="match status" value="1"/>
</dbReference>
<dbReference type="Pfam" id="PF19313">
    <property type="entry name" value="DUF5916"/>
    <property type="match status" value="1"/>
</dbReference>
<dbReference type="Pfam" id="PF06452">
    <property type="entry name" value="CBM9_1"/>
    <property type="match status" value="1"/>
</dbReference>
<feature type="signal peptide" evidence="1">
    <location>
        <begin position="1"/>
        <end position="19"/>
    </location>
</feature>
<protein>
    <recommendedName>
        <fullName evidence="6">Carbohydrate family 9 binding domain-like</fullName>
    </recommendedName>
</protein>
<dbReference type="InterPro" id="IPR010502">
    <property type="entry name" value="Carb-bd_dom_fam9"/>
</dbReference>
<dbReference type="GO" id="GO:0004553">
    <property type="term" value="F:hydrolase activity, hydrolyzing O-glycosyl compounds"/>
    <property type="evidence" value="ECO:0007669"/>
    <property type="project" value="InterPro"/>
</dbReference>
<proteinExistence type="predicted"/>
<dbReference type="EMBL" id="BMLS01000003">
    <property type="protein sequence ID" value="GGO70152.1"/>
    <property type="molecule type" value="Genomic_DNA"/>
</dbReference>
<dbReference type="GO" id="GO:0016052">
    <property type="term" value="P:carbohydrate catabolic process"/>
    <property type="evidence" value="ECO:0007669"/>
    <property type="project" value="InterPro"/>
</dbReference>
<name>A0A917YYH7_9ALTE</name>
<accession>A0A917YYH7</accession>
<sequence>MRFSSTLALCAVIGFGALANDKIAYFDQQVDIDGHFDEVVWQQIQPIAIHHITRPSDQGSADVETTVRVFEDGEYLYLAFDARDPHPEQIRAAYRKRDNIWGDDIVGVKIDTYGNHQLAYQFFVNPLGSQLDSVENAVTGNESSAWDGHWQAVGKITAQGYQVEIAIPYHIMNFPNSEGPKQWAMEFVRFWPRDVDRRISSVDISHANECWVCQMPLYTGFANARSSQKLILAPAFVAGRDESRDRYNQGDWQQESQHEASLDVKWAISEDITLNATVNPDFSQVEADAAQLSVNESFSLFFEEKRPFFTENADYFSSPWDLVHTRNLAAPSVGAKVTGRVGEHTFGLFMADDDSTSMIIPGNLGSAAATLDIKSKNLAARYSQRVNKQVTLGAMTTWRSADDYQNTVAATDANIRFTEQDNLTIAFARSQTDNPDYLPDYLWGEAAQRASVANQAGNAWHLNYEHSFQNGSVFVQHDDFGEQFRADLGFMTKTDWTRSLVGGGYSFYPEQETWWSALNFYTDWDITHNQAGALLEKEWEATVGLDSLWDSAFELGFYVRDRAGLRFNDQMLSVIDNSERFEEKGLIFFAEVSPLSNAYLSVFIEKGDGLDLYNNRLSDLLYVESEVKVAFTHNLQFHVRNEYTRLDYQTNRVLDASVTDVRLTYQFSSHSALRLSMIFDDTEQGLAHFAAGRAEGLYWQETGLASQLLYSYEVNPQTVFYLGYSESASKNDVLDSLRADRRTAFLKFSYAWFV</sequence>
<dbReference type="SUPFAM" id="SSF49344">
    <property type="entry name" value="CBD9-like"/>
    <property type="match status" value="1"/>
</dbReference>
<reference evidence="4" key="1">
    <citation type="journal article" date="2014" name="Int. J. Syst. Evol. Microbiol.">
        <title>Complete genome sequence of Corynebacterium casei LMG S-19264T (=DSM 44701T), isolated from a smear-ripened cheese.</title>
        <authorList>
            <consortium name="US DOE Joint Genome Institute (JGI-PGF)"/>
            <person name="Walter F."/>
            <person name="Albersmeier A."/>
            <person name="Kalinowski J."/>
            <person name="Ruckert C."/>
        </authorList>
    </citation>
    <scope>NUCLEOTIDE SEQUENCE</scope>
    <source>
        <strain evidence="4">CGMCC 1.7086</strain>
    </source>
</reference>